<dbReference type="AlphaFoldDB" id="A0A176ZWU1"/>
<dbReference type="Proteomes" id="UP000077154">
    <property type="component" value="Unassembled WGS sequence"/>
</dbReference>
<feature type="compositionally biased region" description="Polar residues" evidence="1">
    <location>
        <begin position="93"/>
        <end position="106"/>
    </location>
</feature>
<feature type="region of interest" description="Disordered" evidence="1">
    <location>
        <begin position="36"/>
        <end position="65"/>
    </location>
</feature>
<feature type="compositionally biased region" description="Polar residues" evidence="1">
    <location>
        <begin position="39"/>
        <end position="62"/>
    </location>
</feature>
<organism evidence="2">
    <name type="scientific">Pseudogymnoascus destructans</name>
    <dbReference type="NCBI Taxonomy" id="655981"/>
    <lineage>
        <taxon>Eukaryota</taxon>
        <taxon>Fungi</taxon>
        <taxon>Dikarya</taxon>
        <taxon>Ascomycota</taxon>
        <taxon>Pezizomycotina</taxon>
        <taxon>Leotiomycetes</taxon>
        <taxon>Thelebolales</taxon>
        <taxon>Thelebolaceae</taxon>
        <taxon>Pseudogymnoascus</taxon>
    </lineage>
</organism>
<dbReference type="VEuPathDB" id="FungiDB:GMDG_02745"/>
<evidence type="ECO:0000256" key="1">
    <source>
        <dbReference type="SAM" id="MobiDB-lite"/>
    </source>
</evidence>
<feature type="region of interest" description="Disordered" evidence="1">
    <location>
        <begin position="84"/>
        <end position="106"/>
    </location>
</feature>
<dbReference type="GeneID" id="36292531"/>
<evidence type="ECO:0000313" key="2">
    <source>
        <dbReference type="EMBL" id="OAF54247.1"/>
    </source>
</evidence>
<accession>A0A176ZWU1</accession>
<sequence length="188" mass="19933">MAKHDDTSISHDAESCESIAGCKLYEHPAAFRHSGLRTELNTDGSTTTDLRPTFKDSSQPTTPRHAELREADDYMNGGLPHEFLGTPPPIASTEASAISRPSSIRQISAAPSVRGNGAIYSGNGTQTPPGRRSVQFARADSGDIAIPARWDVSDADGDPQGKGISLMSKLRALAITGGLNTHTEQKHG</sequence>
<dbReference type="RefSeq" id="XP_024319554.1">
    <property type="nucleotide sequence ID" value="XM_024472914.1"/>
</dbReference>
<protein>
    <submittedName>
        <fullName evidence="2">Phospholipase D1</fullName>
    </submittedName>
</protein>
<dbReference type="EMBL" id="KV441435">
    <property type="protein sequence ID" value="OAF54247.1"/>
    <property type="molecule type" value="Genomic_DNA"/>
</dbReference>
<gene>
    <name evidence="2" type="primary">SPO14_2</name>
    <name evidence="2" type="ORF">VC83_09500</name>
</gene>
<proteinExistence type="predicted"/>
<name>A0A176ZWU1_9PEZI</name>
<reference evidence="2" key="1">
    <citation type="submission" date="2016-03" db="EMBL/GenBank/DDBJ databases">
        <title>Updated assembly of Pseudogymnoascus destructans, the fungus causing white-nose syndrome of bats.</title>
        <authorList>
            <person name="Palmer J.M."/>
            <person name="Drees K.P."/>
            <person name="Foster J.T."/>
            <person name="Lindner D.L."/>
        </authorList>
    </citation>
    <scope>NUCLEOTIDE SEQUENCE [LARGE SCALE GENOMIC DNA]</scope>
    <source>
        <strain evidence="2">20631-21</strain>
    </source>
</reference>